<keyword evidence="4" id="KW-0949">S-adenosyl-L-methionine</keyword>
<dbReference type="Pfam" id="PF02353">
    <property type="entry name" value="CMAS"/>
    <property type="match status" value="1"/>
</dbReference>
<dbReference type="Gene3D" id="3.40.50.150">
    <property type="entry name" value="Vaccinia Virus protein VP39"/>
    <property type="match status" value="1"/>
</dbReference>
<dbReference type="CDD" id="cd02440">
    <property type="entry name" value="AdoMet_MTases"/>
    <property type="match status" value="1"/>
</dbReference>
<accession>A0A5E4PJH4</accession>
<dbReference type="SUPFAM" id="SSF53335">
    <property type="entry name" value="S-adenosyl-L-methionine-dependent methyltransferases"/>
    <property type="match status" value="1"/>
</dbReference>
<keyword evidence="5" id="KW-0443">Lipid metabolism</keyword>
<evidence type="ECO:0000256" key="4">
    <source>
        <dbReference type="ARBA" id="ARBA00022691"/>
    </source>
</evidence>
<dbReference type="InterPro" id="IPR003333">
    <property type="entry name" value="CMAS"/>
</dbReference>
<feature type="active site" evidence="6">
    <location>
        <position position="344"/>
    </location>
</feature>
<name>A0A5E4PJH4_9COXI</name>
<dbReference type="EMBL" id="LR699120">
    <property type="protein sequence ID" value="VVC77180.1"/>
    <property type="molecule type" value="Genomic_DNA"/>
</dbReference>
<dbReference type="GO" id="GO:0008610">
    <property type="term" value="P:lipid biosynthetic process"/>
    <property type="evidence" value="ECO:0007669"/>
    <property type="project" value="InterPro"/>
</dbReference>
<proteinExistence type="inferred from homology"/>
<dbReference type="KEGG" id="asip:AQUSIP_25070"/>
<dbReference type="InterPro" id="IPR050723">
    <property type="entry name" value="CFA/CMAS"/>
</dbReference>
<comment type="similarity">
    <text evidence="1">Belongs to the CFA/CMAS family.</text>
</comment>
<keyword evidence="3" id="KW-0808">Transferase</keyword>
<dbReference type="PANTHER" id="PTHR43667">
    <property type="entry name" value="CYCLOPROPANE-FATTY-ACYL-PHOSPHOLIPID SYNTHASE"/>
    <property type="match status" value="1"/>
</dbReference>
<evidence type="ECO:0000256" key="1">
    <source>
        <dbReference type="ARBA" id="ARBA00010815"/>
    </source>
</evidence>
<dbReference type="GO" id="GO:0008168">
    <property type="term" value="F:methyltransferase activity"/>
    <property type="evidence" value="ECO:0007669"/>
    <property type="project" value="UniProtKB-KW"/>
</dbReference>
<gene>
    <name evidence="7" type="primary">cfa_2</name>
    <name evidence="7" type="ORF">AQUSIP_25070</name>
</gene>
<dbReference type="OrthoDB" id="9782855at2"/>
<dbReference type="RefSeq" id="WP_148340572.1">
    <property type="nucleotide sequence ID" value="NZ_LR699120.1"/>
</dbReference>
<evidence type="ECO:0000313" key="8">
    <source>
        <dbReference type="Proteomes" id="UP000324194"/>
    </source>
</evidence>
<protein>
    <submittedName>
        <fullName evidence="7">Cyclopropane-fatty-acyl-phospholipid synthase</fullName>
    </submittedName>
</protein>
<dbReference type="InterPro" id="IPR029063">
    <property type="entry name" value="SAM-dependent_MTases_sf"/>
</dbReference>
<dbReference type="Proteomes" id="UP000324194">
    <property type="component" value="Chromosome 2"/>
</dbReference>
<dbReference type="AlphaFoldDB" id="A0A5E4PJH4"/>
<dbReference type="GO" id="GO:0032259">
    <property type="term" value="P:methylation"/>
    <property type="evidence" value="ECO:0007669"/>
    <property type="project" value="UniProtKB-KW"/>
</dbReference>
<keyword evidence="2" id="KW-0489">Methyltransferase</keyword>
<evidence type="ECO:0000313" key="7">
    <source>
        <dbReference type="EMBL" id="VVC77180.1"/>
    </source>
</evidence>
<evidence type="ECO:0000256" key="3">
    <source>
        <dbReference type="ARBA" id="ARBA00022679"/>
    </source>
</evidence>
<evidence type="ECO:0000256" key="6">
    <source>
        <dbReference type="PIRSR" id="PIRSR003085-1"/>
    </source>
</evidence>
<sequence length="399" mass="46567">MNENAMKRAVHEILQSADIKINGDRPWDILVHNQEFYRRVLKEGTLGLGESYMDHWWDCDHLDQFFERVIRFNLASRIKSNPWLLFRFIFLKYVNMQTKRRARTVGKRHYDLGNRLFQSMLDNRMNYTCGYWEKANNLDEAQRNKLELTCQKLMLEPGMRMLDIGCGFGSLARYAAENYGVSVVGITISREQSDYAKNNCAGLPVEIRFQDYRDINDKFDRIASLGMFEHVGHLNYHHYMKIVKNSLKDDGLFLLHTIGGNISQTSSDAWINRYIFPNGMLPSITQIGKASEGLLVMEDWHNFGADYAKTLMAWHANFDANWDKLKQHYDDRFYRMWSYYLLSCAGAFRARSIQLWQIIFSTQGVPGGYRRPFPDFEPMPSLNTDESQSGGMARLNKSI</sequence>
<evidence type="ECO:0000256" key="2">
    <source>
        <dbReference type="ARBA" id="ARBA00022603"/>
    </source>
</evidence>
<reference evidence="7 8" key="1">
    <citation type="submission" date="2019-08" db="EMBL/GenBank/DDBJ databases">
        <authorList>
            <person name="Guy L."/>
        </authorList>
    </citation>
    <scope>NUCLEOTIDE SEQUENCE [LARGE SCALE GENOMIC DNA]</scope>
    <source>
        <strain evidence="7 8">SGT-108</strain>
    </source>
</reference>
<dbReference type="PIRSF" id="PIRSF003085">
    <property type="entry name" value="CMAS"/>
    <property type="match status" value="1"/>
</dbReference>
<dbReference type="PANTHER" id="PTHR43667:SF1">
    <property type="entry name" value="CYCLOPROPANE-FATTY-ACYL-PHOSPHOLIPID SYNTHASE"/>
    <property type="match status" value="1"/>
</dbReference>
<evidence type="ECO:0000256" key="5">
    <source>
        <dbReference type="ARBA" id="ARBA00023098"/>
    </source>
</evidence>
<keyword evidence="8" id="KW-1185">Reference proteome</keyword>
<organism evidence="7 8">
    <name type="scientific">Aquicella siphonis</name>
    <dbReference type="NCBI Taxonomy" id="254247"/>
    <lineage>
        <taxon>Bacteria</taxon>
        <taxon>Pseudomonadati</taxon>
        <taxon>Pseudomonadota</taxon>
        <taxon>Gammaproteobacteria</taxon>
        <taxon>Legionellales</taxon>
        <taxon>Coxiellaceae</taxon>
        <taxon>Aquicella</taxon>
    </lineage>
</organism>
<dbReference type="NCBIfam" id="NF008686">
    <property type="entry name" value="PRK11705.1"/>
    <property type="match status" value="1"/>
</dbReference>